<gene>
    <name evidence="9" type="primary">trpD</name>
    <name evidence="12" type="ORF">EH31_02205</name>
</gene>
<dbReference type="GO" id="GO:0004048">
    <property type="term" value="F:anthranilate phosphoribosyltransferase activity"/>
    <property type="evidence" value="ECO:0007669"/>
    <property type="project" value="UniProtKB-UniRule"/>
</dbReference>
<feature type="binding site" evidence="9">
    <location>
        <position position="220"/>
    </location>
    <ligand>
        <name>Mg(2+)</name>
        <dbReference type="ChEBI" id="CHEBI:18420"/>
        <label>2</label>
    </ligand>
</feature>
<organism evidence="12 13">
    <name type="scientific">Erythrobacter longus</name>
    <dbReference type="NCBI Taxonomy" id="1044"/>
    <lineage>
        <taxon>Bacteria</taxon>
        <taxon>Pseudomonadati</taxon>
        <taxon>Pseudomonadota</taxon>
        <taxon>Alphaproteobacteria</taxon>
        <taxon>Sphingomonadales</taxon>
        <taxon>Erythrobacteraceae</taxon>
        <taxon>Erythrobacter/Porphyrobacter group</taxon>
        <taxon>Erythrobacter</taxon>
    </lineage>
</organism>
<evidence type="ECO:0000259" key="10">
    <source>
        <dbReference type="Pfam" id="PF00591"/>
    </source>
</evidence>
<dbReference type="PANTHER" id="PTHR43285:SF2">
    <property type="entry name" value="ANTHRANILATE PHOSPHORIBOSYLTRANSFERASE"/>
    <property type="match status" value="1"/>
</dbReference>
<dbReference type="NCBIfam" id="TIGR01245">
    <property type="entry name" value="trpD"/>
    <property type="match status" value="1"/>
</dbReference>
<evidence type="ECO:0000256" key="3">
    <source>
        <dbReference type="ARBA" id="ARBA00022676"/>
    </source>
</evidence>
<comment type="catalytic activity">
    <reaction evidence="7 9">
        <text>N-(5-phospho-beta-D-ribosyl)anthranilate + diphosphate = 5-phospho-alpha-D-ribose 1-diphosphate + anthranilate</text>
        <dbReference type="Rhea" id="RHEA:11768"/>
        <dbReference type="ChEBI" id="CHEBI:16567"/>
        <dbReference type="ChEBI" id="CHEBI:18277"/>
        <dbReference type="ChEBI" id="CHEBI:33019"/>
        <dbReference type="ChEBI" id="CHEBI:58017"/>
        <dbReference type="EC" id="2.4.2.18"/>
    </reaction>
</comment>
<feature type="binding site" evidence="9">
    <location>
        <position position="115"/>
    </location>
    <ligand>
        <name>5-phospho-alpha-D-ribose 1-diphosphate</name>
        <dbReference type="ChEBI" id="CHEBI:58017"/>
    </ligand>
</feature>
<feature type="binding site" evidence="9">
    <location>
        <begin position="78"/>
        <end position="79"/>
    </location>
    <ligand>
        <name>5-phospho-alpha-D-ribose 1-diphosphate</name>
        <dbReference type="ChEBI" id="CHEBI:58017"/>
    </ligand>
</feature>
<dbReference type="Proteomes" id="UP000027647">
    <property type="component" value="Unassembled WGS sequence"/>
</dbReference>
<reference evidence="12 13" key="1">
    <citation type="submission" date="2014-04" db="EMBL/GenBank/DDBJ databases">
        <title>A comprehensive comparison of genomes of Erythrobacter spp. strains.</title>
        <authorList>
            <person name="Zheng Q."/>
        </authorList>
    </citation>
    <scope>NUCLEOTIDE SEQUENCE [LARGE SCALE GENOMIC DNA]</scope>
    <source>
        <strain evidence="12 13">DSM 6997</strain>
    </source>
</reference>
<comment type="caution">
    <text evidence="9">Lacks conserved residue(s) required for the propagation of feature annotation.</text>
</comment>
<feature type="binding site" evidence="9">
    <location>
        <position position="161"/>
    </location>
    <ligand>
        <name>anthranilate</name>
        <dbReference type="ChEBI" id="CHEBI:16567"/>
        <label>2</label>
    </ligand>
</feature>
<dbReference type="Pfam" id="PF02885">
    <property type="entry name" value="Glycos_trans_3N"/>
    <property type="match status" value="1"/>
</dbReference>
<evidence type="ECO:0000256" key="4">
    <source>
        <dbReference type="ARBA" id="ARBA00022679"/>
    </source>
</evidence>
<evidence type="ECO:0000256" key="8">
    <source>
        <dbReference type="ARBA" id="ARBA00061188"/>
    </source>
</evidence>
<dbReference type="InterPro" id="IPR000312">
    <property type="entry name" value="Glycosyl_Trfase_fam3"/>
</dbReference>
<dbReference type="InterPro" id="IPR035902">
    <property type="entry name" value="Nuc_phospho_transferase"/>
</dbReference>
<accession>A0A074N0R7</accession>
<dbReference type="InterPro" id="IPR036320">
    <property type="entry name" value="Glycosyl_Trfase_fam3_N_dom_sf"/>
</dbReference>
<dbReference type="PANTHER" id="PTHR43285">
    <property type="entry name" value="ANTHRANILATE PHOSPHORIBOSYLTRANSFERASE"/>
    <property type="match status" value="1"/>
</dbReference>
<feature type="binding site" evidence="9">
    <location>
        <position position="221"/>
    </location>
    <ligand>
        <name>Mg(2+)</name>
        <dbReference type="ChEBI" id="CHEBI:18420"/>
        <label>1</label>
    </ligand>
</feature>
<comment type="similarity">
    <text evidence="9">Belongs to the anthranilate phosphoribosyltransferase family.</text>
</comment>
<evidence type="ECO:0000256" key="1">
    <source>
        <dbReference type="ARBA" id="ARBA00004907"/>
    </source>
</evidence>
<keyword evidence="9" id="KW-0479">Metal-binding</keyword>
<dbReference type="RefSeq" id="WP_034957768.1">
    <property type="nucleotide sequence ID" value="NZ_JMIW01000001.1"/>
</dbReference>
<dbReference type="InterPro" id="IPR017459">
    <property type="entry name" value="Glycosyl_Trfase_fam3_N_dom"/>
</dbReference>
<feature type="binding site" evidence="9">
    <location>
        <position position="83"/>
    </location>
    <ligand>
        <name>5-phospho-alpha-D-ribose 1-diphosphate</name>
        <dbReference type="ChEBI" id="CHEBI:58017"/>
    </ligand>
</feature>
<feature type="binding site" evidence="9">
    <location>
        <position position="106"/>
    </location>
    <ligand>
        <name>anthranilate</name>
        <dbReference type="ChEBI" id="CHEBI:16567"/>
        <label>1</label>
    </ligand>
</feature>
<sequence length="330" mass="33788">MSVLPLDAPHLTRAEADEVFANILDLKASAQEIEAFLIALSERGETATEIAAAASAMRARVNGIEAPDNAVDCCGTGGDGQHTLNVSTAVSLVVAACGVPVAKHGNRAASSKSGAADTLEALGLDMDAAVRCAQKTLDTVGICFLFARVHHPALGPIAPIREKIGKRTIFNLLGPLTNPAGVRRQLIGLARPELVPAYAEAKASLDTDPAFIVSGDEGLDELSLAGGNTLADVAGGQVTMRRVDAGDIGIANAPLEAIRGDDAAYNAAALTRLLDGEKGAYRDAVLLNAAGTLVVAGVTDDWTEAAAKAAEALDSGAVKALLAKWIELTV</sequence>
<evidence type="ECO:0000256" key="7">
    <source>
        <dbReference type="ARBA" id="ARBA00052328"/>
    </source>
</evidence>
<evidence type="ECO:0000256" key="5">
    <source>
        <dbReference type="ARBA" id="ARBA00022822"/>
    </source>
</evidence>
<evidence type="ECO:0000256" key="6">
    <source>
        <dbReference type="ARBA" id="ARBA00023141"/>
    </source>
</evidence>
<dbReference type="EMBL" id="JMIW01000001">
    <property type="protein sequence ID" value="KEO91502.1"/>
    <property type="molecule type" value="Genomic_DNA"/>
</dbReference>
<comment type="subunit">
    <text evidence="9">Homodimer.</text>
</comment>
<comment type="pathway">
    <text evidence="1 9">Amino-acid biosynthesis; L-tryptophan biosynthesis; L-tryptophan from chorismate: step 2/5.</text>
</comment>
<dbReference type="eggNOG" id="COG0547">
    <property type="taxonomic scope" value="Bacteria"/>
</dbReference>
<dbReference type="SUPFAM" id="SSF47648">
    <property type="entry name" value="Nucleoside phosphorylase/phosphoribosyltransferase N-terminal domain"/>
    <property type="match status" value="1"/>
</dbReference>
<feature type="domain" description="Glycosyl transferase family 3 N-terminal" evidence="11">
    <location>
        <begin position="8"/>
        <end position="60"/>
    </location>
</feature>
<dbReference type="InterPro" id="IPR005940">
    <property type="entry name" value="Anthranilate_Pribosyl_Tfrase"/>
</dbReference>
<dbReference type="HAMAP" id="MF_00211">
    <property type="entry name" value="TrpD"/>
    <property type="match status" value="1"/>
</dbReference>
<keyword evidence="9" id="KW-0460">Magnesium</keyword>
<evidence type="ECO:0000313" key="12">
    <source>
        <dbReference type="EMBL" id="KEO91502.1"/>
    </source>
</evidence>
<dbReference type="GO" id="GO:0000162">
    <property type="term" value="P:L-tryptophan biosynthetic process"/>
    <property type="evidence" value="ECO:0007669"/>
    <property type="project" value="UniProtKB-UniRule"/>
</dbReference>
<dbReference type="SUPFAM" id="SSF52418">
    <property type="entry name" value="Nucleoside phosphorylase/phosphoribosyltransferase catalytic domain"/>
    <property type="match status" value="1"/>
</dbReference>
<dbReference type="AlphaFoldDB" id="A0A074N0R7"/>
<dbReference type="EC" id="2.4.2.18" evidence="9"/>
<keyword evidence="3 9" id="KW-0328">Glycosyltransferase</keyword>
<comment type="cofactor">
    <cofactor evidence="9">
        <name>Mg(2+)</name>
        <dbReference type="ChEBI" id="CHEBI:18420"/>
    </cofactor>
    <text evidence="9">Binds 2 magnesium ions per monomer.</text>
</comment>
<evidence type="ECO:0000259" key="11">
    <source>
        <dbReference type="Pfam" id="PF02885"/>
    </source>
</evidence>
<evidence type="ECO:0000256" key="2">
    <source>
        <dbReference type="ARBA" id="ARBA00022605"/>
    </source>
</evidence>
<evidence type="ECO:0000256" key="9">
    <source>
        <dbReference type="HAMAP-Rule" id="MF_00211"/>
    </source>
</evidence>
<protein>
    <recommendedName>
        <fullName evidence="9">Anthranilate phosphoribosyltransferase</fullName>
        <ecNumber evidence="9">2.4.2.18</ecNumber>
    </recommendedName>
</protein>
<keyword evidence="4 9" id="KW-0808">Transferase</keyword>
<dbReference type="UniPathway" id="UPA00035">
    <property type="reaction ID" value="UER00041"/>
</dbReference>
<keyword evidence="13" id="KW-1185">Reference proteome</keyword>
<comment type="similarity">
    <text evidence="8">In the C-terminal section; belongs to the anthranilate phosphoribosyltransferase family.</text>
</comment>
<feature type="binding site" evidence="9">
    <location>
        <position position="87"/>
    </location>
    <ligand>
        <name>Mg(2+)</name>
        <dbReference type="ChEBI" id="CHEBI:18420"/>
        <label>1</label>
    </ligand>
</feature>
<feature type="binding site" evidence="9">
    <location>
        <position position="221"/>
    </location>
    <ligand>
        <name>Mg(2+)</name>
        <dbReference type="ChEBI" id="CHEBI:18420"/>
        <label>2</label>
    </ligand>
</feature>
<dbReference type="GO" id="GO:0000287">
    <property type="term" value="F:magnesium ion binding"/>
    <property type="evidence" value="ECO:0007669"/>
    <property type="project" value="UniProtKB-UniRule"/>
</dbReference>
<comment type="function">
    <text evidence="9">Catalyzes the transfer of the phosphoribosyl group of 5-phosphorylribose-1-pyrophosphate (PRPP) to anthranilate to yield N-(5'-phosphoribosyl)-anthranilate (PRA).</text>
</comment>
<dbReference type="GO" id="GO:0005829">
    <property type="term" value="C:cytosol"/>
    <property type="evidence" value="ECO:0007669"/>
    <property type="project" value="TreeGrafter"/>
</dbReference>
<proteinExistence type="inferred from homology"/>
<evidence type="ECO:0000313" key="13">
    <source>
        <dbReference type="Proteomes" id="UP000027647"/>
    </source>
</evidence>
<feature type="binding site" evidence="9">
    <location>
        <position position="75"/>
    </location>
    <ligand>
        <name>anthranilate</name>
        <dbReference type="ChEBI" id="CHEBI:16567"/>
        <label>1</label>
    </ligand>
</feature>
<keyword evidence="6 9" id="KW-0057">Aromatic amino acid biosynthesis</keyword>
<feature type="binding site" evidence="9">
    <location>
        <position position="75"/>
    </location>
    <ligand>
        <name>5-phospho-alpha-D-ribose 1-diphosphate</name>
        <dbReference type="ChEBI" id="CHEBI:58017"/>
    </ligand>
</feature>
<feature type="binding site" evidence="9">
    <location>
        <begin position="103"/>
        <end position="111"/>
    </location>
    <ligand>
        <name>5-phospho-alpha-D-ribose 1-diphosphate</name>
        <dbReference type="ChEBI" id="CHEBI:58017"/>
    </ligand>
</feature>
<keyword evidence="5 9" id="KW-0822">Tryptophan biosynthesis</keyword>
<dbReference type="Gene3D" id="3.40.1030.10">
    <property type="entry name" value="Nucleoside phosphorylase/phosphoribosyltransferase catalytic domain"/>
    <property type="match status" value="1"/>
</dbReference>
<keyword evidence="2 9" id="KW-0028">Amino-acid biosynthesis</keyword>
<dbReference type="Gene3D" id="1.20.970.10">
    <property type="entry name" value="Transferase, Pyrimidine Nucleoside Phosphorylase, Chain C"/>
    <property type="match status" value="1"/>
</dbReference>
<feature type="binding site" evidence="9">
    <location>
        <begin position="85"/>
        <end position="88"/>
    </location>
    <ligand>
        <name>5-phospho-alpha-D-ribose 1-diphosphate</name>
        <dbReference type="ChEBI" id="CHEBI:58017"/>
    </ligand>
</feature>
<name>A0A074N0R7_ERYLO</name>
<dbReference type="OrthoDB" id="9806430at2"/>
<feature type="domain" description="Glycosyl transferase family 3" evidence="10">
    <location>
        <begin position="69"/>
        <end position="317"/>
    </location>
</feature>
<dbReference type="STRING" id="1044.EH31_02205"/>
<dbReference type="FunFam" id="3.40.1030.10:FF:000002">
    <property type="entry name" value="Anthranilate phosphoribosyltransferase"/>
    <property type="match status" value="1"/>
</dbReference>
<dbReference type="Pfam" id="PF00591">
    <property type="entry name" value="Glycos_transf_3"/>
    <property type="match status" value="1"/>
</dbReference>
<comment type="caution">
    <text evidence="12">The sequence shown here is derived from an EMBL/GenBank/DDBJ whole genome shotgun (WGS) entry which is preliminary data.</text>
</comment>